<accession>A0A9Q0DAV1</accession>
<organism evidence="4 5">
    <name type="scientific">Muraenolepis orangiensis</name>
    <name type="common">Patagonian moray cod</name>
    <dbReference type="NCBI Taxonomy" id="630683"/>
    <lineage>
        <taxon>Eukaryota</taxon>
        <taxon>Metazoa</taxon>
        <taxon>Chordata</taxon>
        <taxon>Craniata</taxon>
        <taxon>Vertebrata</taxon>
        <taxon>Euteleostomi</taxon>
        <taxon>Actinopterygii</taxon>
        <taxon>Neopterygii</taxon>
        <taxon>Teleostei</taxon>
        <taxon>Neoteleostei</taxon>
        <taxon>Acanthomorphata</taxon>
        <taxon>Zeiogadaria</taxon>
        <taxon>Gadariae</taxon>
        <taxon>Gadiformes</taxon>
        <taxon>Muraenolepidoidei</taxon>
        <taxon>Muraenolepididae</taxon>
        <taxon>Muraenolepis</taxon>
    </lineage>
</organism>
<dbReference type="AlphaFoldDB" id="A0A9Q0DAV1"/>
<protein>
    <recommendedName>
        <fullName evidence="3">Amine oxidase domain-containing protein</fullName>
    </recommendedName>
</protein>
<evidence type="ECO:0000256" key="1">
    <source>
        <dbReference type="ARBA" id="ARBA00022630"/>
    </source>
</evidence>
<proteinExistence type="predicted"/>
<dbReference type="SUPFAM" id="SSF54373">
    <property type="entry name" value="FAD-linked reductases, C-terminal domain"/>
    <property type="match status" value="1"/>
</dbReference>
<dbReference type="InterPro" id="IPR002937">
    <property type="entry name" value="Amino_oxidase"/>
</dbReference>
<feature type="domain" description="Amine oxidase" evidence="3">
    <location>
        <begin position="58"/>
        <end position="162"/>
    </location>
</feature>
<evidence type="ECO:0000313" key="4">
    <source>
        <dbReference type="EMBL" id="KAJ3585424.1"/>
    </source>
</evidence>
<dbReference type="GO" id="GO:0016491">
    <property type="term" value="F:oxidoreductase activity"/>
    <property type="evidence" value="ECO:0007669"/>
    <property type="project" value="InterPro"/>
</dbReference>
<dbReference type="Gene3D" id="3.90.660.10">
    <property type="match status" value="1"/>
</dbReference>
<keyword evidence="2" id="KW-0274">FAD</keyword>
<keyword evidence="5" id="KW-1185">Reference proteome</keyword>
<comment type="caution">
    <text evidence="4">The sequence shown here is derived from an EMBL/GenBank/DDBJ whole genome shotgun (WGS) entry which is preliminary data.</text>
</comment>
<dbReference type="EMBL" id="JANIIK010000118">
    <property type="protein sequence ID" value="KAJ3585424.1"/>
    <property type="molecule type" value="Genomic_DNA"/>
</dbReference>
<dbReference type="Pfam" id="PF01593">
    <property type="entry name" value="Amino_oxidase"/>
    <property type="match status" value="1"/>
</dbReference>
<keyword evidence="1" id="KW-0285">Flavoprotein</keyword>
<sequence>MCELGETGEETGEEVHCLPFISSNSHTHSHTYIATVDRTAQTAANRKIWMSGMTFRVERFWVDDGIKGGKSITDRPSRFIYYPSHRFPENPDIGVLLASYTWSDDSLPFLGMGDEELKEVALTDLVLIHGDQVRDLCTGVVVKKWSSDPYSLGAFARFTPYQHIDFATELFKYPISA</sequence>
<dbReference type="OrthoDB" id="5046242at2759"/>
<evidence type="ECO:0000313" key="5">
    <source>
        <dbReference type="Proteomes" id="UP001148018"/>
    </source>
</evidence>
<gene>
    <name evidence="4" type="ORF">NHX12_014143</name>
</gene>
<evidence type="ECO:0000256" key="2">
    <source>
        <dbReference type="ARBA" id="ARBA00022827"/>
    </source>
</evidence>
<dbReference type="Proteomes" id="UP001148018">
    <property type="component" value="Unassembled WGS sequence"/>
</dbReference>
<evidence type="ECO:0000259" key="3">
    <source>
        <dbReference type="Pfam" id="PF01593"/>
    </source>
</evidence>
<name>A0A9Q0DAV1_9TELE</name>
<reference evidence="4" key="1">
    <citation type="submission" date="2022-07" db="EMBL/GenBank/DDBJ databases">
        <title>Chromosome-level genome of Muraenolepis orangiensis.</title>
        <authorList>
            <person name="Kim J."/>
        </authorList>
    </citation>
    <scope>NUCLEOTIDE SEQUENCE</scope>
    <source>
        <strain evidence="4">KU_S4_2022</strain>
        <tissue evidence="4">Muscle</tissue>
    </source>
</reference>